<keyword evidence="1" id="KW-0472">Membrane</keyword>
<evidence type="ECO:0000313" key="4">
    <source>
        <dbReference type="Proteomes" id="UP000433101"/>
    </source>
</evidence>
<evidence type="ECO:0000313" key="3">
    <source>
        <dbReference type="EMBL" id="MXN63445.1"/>
    </source>
</evidence>
<name>A0A7X3LQW7_9HYPH</name>
<organism evidence="3 4">
    <name type="scientific">Stappia sediminis</name>
    <dbReference type="NCBI Taxonomy" id="2692190"/>
    <lineage>
        <taxon>Bacteria</taxon>
        <taxon>Pseudomonadati</taxon>
        <taxon>Pseudomonadota</taxon>
        <taxon>Alphaproteobacteria</taxon>
        <taxon>Hyphomicrobiales</taxon>
        <taxon>Stappiaceae</taxon>
        <taxon>Stappia</taxon>
    </lineage>
</organism>
<feature type="chain" id="PRO_5031397078" evidence="2">
    <location>
        <begin position="22"/>
        <end position="328"/>
    </location>
</feature>
<keyword evidence="1" id="KW-1133">Transmembrane helix</keyword>
<protein>
    <submittedName>
        <fullName evidence="3">HupE/UreJ family protein</fullName>
    </submittedName>
</protein>
<feature type="transmembrane region" description="Helical" evidence="1">
    <location>
        <begin position="145"/>
        <end position="170"/>
    </location>
</feature>
<keyword evidence="4" id="KW-1185">Reference proteome</keyword>
<gene>
    <name evidence="3" type="ORF">GR183_00885</name>
</gene>
<accession>A0A7X3LQW7</accession>
<feature type="transmembrane region" description="Helical" evidence="1">
    <location>
        <begin position="235"/>
        <end position="255"/>
    </location>
</feature>
<reference evidence="3 4" key="1">
    <citation type="submission" date="2019-12" db="EMBL/GenBank/DDBJ databases">
        <authorList>
            <person name="Li M."/>
        </authorList>
    </citation>
    <scope>NUCLEOTIDE SEQUENCE [LARGE SCALE GENOMIC DNA]</scope>
    <source>
        <strain evidence="3 4">GBMRC 2046</strain>
    </source>
</reference>
<sequence length="328" mass="35499">MRLFLLIFLAFAGFAQSSVLAHELRPAFLEITEARPGIYDVLWKVPARGEFRLSLNVRLPENCRETAAPVISNDGVAVLSRWSVACEGGLAGRRVAIDGLASTFTDVLVRIAHLDGSVQSARLMPDYPQVTVEASPTSTDTARTYFLLGVEHILLGFDHLLFVLALLLFIDNTRKLVETVTAFTLAHSITLAFATLGLAHAPQGPVEALIALSIVFVAAEILRKENGRVDLSSRYPWVIAFLFGLLHGFGFGGALRDIGLPQNDVPLALLTFNLGVEAGQLIFIAFTLLTIAGLKLIFTSPTPLPKTIMTYAVGSVSAVWFVERVAGL</sequence>
<dbReference type="EMBL" id="WUMV01000001">
    <property type="protein sequence ID" value="MXN63445.1"/>
    <property type="molecule type" value="Genomic_DNA"/>
</dbReference>
<dbReference type="Proteomes" id="UP000433101">
    <property type="component" value="Unassembled WGS sequence"/>
</dbReference>
<dbReference type="RefSeq" id="WP_160774170.1">
    <property type="nucleotide sequence ID" value="NZ_WUMV01000001.1"/>
</dbReference>
<comment type="caution">
    <text evidence="3">The sequence shown here is derived from an EMBL/GenBank/DDBJ whole genome shotgun (WGS) entry which is preliminary data.</text>
</comment>
<proteinExistence type="predicted"/>
<feature type="transmembrane region" description="Helical" evidence="1">
    <location>
        <begin position="206"/>
        <end position="223"/>
    </location>
</feature>
<dbReference type="Pfam" id="PF13795">
    <property type="entry name" value="HupE_UreJ_2"/>
    <property type="match status" value="1"/>
</dbReference>
<evidence type="ECO:0000256" key="1">
    <source>
        <dbReference type="SAM" id="Phobius"/>
    </source>
</evidence>
<feature type="transmembrane region" description="Helical" evidence="1">
    <location>
        <begin position="182"/>
        <end position="200"/>
    </location>
</feature>
<keyword evidence="1" id="KW-0812">Transmembrane</keyword>
<keyword evidence="2" id="KW-0732">Signal</keyword>
<dbReference type="AlphaFoldDB" id="A0A7X3LQW7"/>
<evidence type="ECO:0000256" key="2">
    <source>
        <dbReference type="SAM" id="SignalP"/>
    </source>
</evidence>
<feature type="signal peptide" evidence="2">
    <location>
        <begin position="1"/>
        <end position="21"/>
    </location>
</feature>
<feature type="transmembrane region" description="Helical" evidence="1">
    <location>
        <begin position="267"/>
        <end position="292"/>
    </location>
</feature>
<dbReference type="InterPro" id="IPR032809">
    <property type="entry name" value="Put_HupE_UreJ"/>
</dbReference>